<dbReference type="PANTHER" id="PTHR15092:SF22">
    <property type="entry name" value="POLY(A)-SPECIFIC RIBONUCLEASE PNLDC1"/>
    <property type="match status" value="1"/>
</dbReference>
<dbReference type="GO" id="GO:0000289">
    <property type="term" value="P:nuclear-transcribed mRNA poly(A) tail shortening"/>
    <property type="evidence" value="ECO:0007669"/>
    <property type="project" value="TreeGrafter"/>
</dbReference>
<keyword evidence="4" id="KW-1185">Reference proteome</keyword>
<dbReference type="EnsemblMetazoa" id="XM_014384608.2">
    <property type="protein sequence ID" value="XP_014240094.1"/>
    <property type="gene ID" value="LOC106661310"/>
</dbReference>
<sequence length="532" mass="62616">MVEVNRHNFEEHLNQIQYDLNKCAYYSVDCEFTNLPTDFDVENSVFDGGDDRYAKIRGKISGCVILQVGLTPFIFNRDLNHYKASLYKFYIFPNDFGPLNQFVVFKASTVRFLRDNKFDFNKGFYDGITCLNKTQEREIKSEIESGKLTHSLIEAVTYDEYRCITKLSSEIGHWYINCTQGESRQVPCKKDDHNYNYLLHDEIRTRFPKLWTFQETSEIVLVKNVGEVDRKKFEFDKNDIKEKILDSLLGFSKVYQMMVECKKPLVGHNLFIDLLTMYNQFYDELPRSFSEFKSELHRLFPHIYDTKFMSYEIKKMSKKDALENNSLGNLYNYYRDKNNVFHGPRIVFDSGIYDNVNDQHMHDAGWDAYATGYCFMKLCHTVVTKNNFNDPNKIWSSVEHLKRVEFLENRINLPRARISYLNLVGPEPRTTRPPLLFLEAVRSSKCDILKLNQILRKHSNIHIKTVSPSSAILAAANYTSYKEVLRDINEHKDFRIEKYSVLKHHKFIKPLILAGIVIPTVLTFWITVKNFR</sequence>
<dbReference type="Proteomes" id="UP000494040">
    <property type="component" value="Unassembled WGS sequence"/>
</dbReference>
<evidence type="ECO:0000256" key="2">
    <source>
        <dbReference type="SAM" id="Phobius"/>
    </source>
</evidence>
<dbReference type="PANTHER" id="PTHR15092">
    <property type="entry name" value="POLY A -SPECIFIC RIBONUCLEASE/TARGET OF EGR1, MEMBER 1"/>
    <property type="match status" value="1"/>
</dbReference>
<name>A0A8I6RAS4_CIMLE</name>
<keyword evidence="2" id="KW-0812">Transmembrane</keyword>
<reference evidence="3" key="1">
    <citation type="submission" date="2022-01" db="UniProtKB">
        <authorList>
            <consortium name="EnsemblMetazoa"/>
        </authorList>
    </citation>
    <scope>IDENTIFICATION</scope>
</reference>
<keyword evidence="2" id="KW-0472">Membrane</keyword>
<dbReference type="RefSeq" id="XP_014240094.1">
    <property type="nucleotide sequence ID" value="XM_014384608.2"/>
</dbReference>
<evidence type="ECO:0000256" key="1">
    <source>
        <dbReference type="ARBA" id="ARBA00008372"/>
    </source>
</evidence>
<dbReference type="GO" id="GO:0003723">
    <property type="term" value="F:RNA binding"/>
    <property type="evidence" value="ECO:0007669"/>
    <property type="project" value="TreeGrafter"/>
</dbReference>
<proteinExistence type="inferred from homology"/>
<dbReference type="GO" id="GO:0005634">
    <property type="term" value="C:nucleus"/>
    <property type="evidence" value="ECO:0007669"/>
    <property type="project" value="TreeGrafter"/>
</dbReference>
<dbReference type="InterPro" id="IPR006941">
    <property type="entry name" value="RNase_CAF1"/>
</dbReference>
<dbReference type="AlphaFoldDB" id="A0A8I6RAS4"/>
<keyword evidence="2" id="KW-1133">Transmembrane helix</keyword>
<dbReference type="OMA" id="SCDRASC"/>
<dbReference type="GeneID" id="106661310"/>
<comment type="similarity">
    <text evidence="1">Belongs to the CAF1 family.</text>
</comment>
<dbReference type="InterPro" id="IPR036397">
    <property type="entry name" value="RNaseH_sf"/>
</dbReference>
<evidence type="ECO:0000313" key="4">
    <source>
        <dbReference type="Proteomes" id="UP000494040"/>
    </source>
</evidence>
<dbReference type="InterPro" id="IPR051181">
    <property type="entry name" value="CAF1_poly(A)_ribonucleases"/>
</dbReference>
<dbReference type="GO" id="GO:0000175">
    <property type="term" value="F:3'-5'-RNA exonuclease activity"/>
    <property type="evidence" value="ECO:0007669"/>
    <property type="project" value="TreeGrafter"/>
</dbReference>
<accession>A0A8I6RAS4</accession>
<dbReference type="OrthoDB" id="414075at2759"/>
<dbReference type="EnsemblMetazoa" id="XM_024228433.1">
    <property type="protein sequence ID" value="XP_024084201.1"/>
    <property type="gene ID" value="LOC106661310"/>
</dbReference>
<dbReference type="Pfam" id="PF04857">
    <property type="entry name" value="CAF1"/>
    <property type="match status" value="1"/>
</dbReference>
<dbReference type="KEGG" id="clec:106661310"/>
<feature type="transmembrane region" description="Helical" evidence="2">
    <location>
        <begin position="507"/>
        <end position="528"/>
    </location>
</feature>
<dbReference type="GO" id="GO:1990431">
    <property type="term" value="P:priRNA 3'-end processing"/>
    <property type="evidence" value="ECO:0007669"/>
    <property type="project" value="TreeGrafter"/>
</dbReference>
<dbReference type="RefSeq" id="XP_024084201.1">
    <property type="nucleotide sequence ID" value="XM_024228433.1"/>
</dbReference>
<organism evidence="3 4">
    <name type="scientific">Cimex lectularius</name>
    <name type="common">Bed bug</name>
    <name type="synonym">Acanthia lectularia</name>
    <dbReference type="NCBI Taxonomy" id="79782"/>
    <lineage>
        <taxon>Eukaryota</taxon>
        <taxon>Metazoa</taxon>
        <taxon>Ecdysozoa</taxon>
        <taxon>Arthropoda</taxon>
        <taxon>Hexapoda</taxon>
        <taxon>Insecta</taxon>
        <taxon>Pterygota</taxon>
        <taxon>Neoptera</taxon>
        <taxon>Paraneoptera</taxon>
        <taxon>Hemiptera</taxon>
        <taxon>Heteroptera</taxon>
        <taxon>Panheteroptera</taxon>
        <taxon>Cimicomorpha</taxon>
        <taxon>Cimicidae</taxon>
        <taxon>Cimex</taxon>
    </lineage>
</organism>
<dbReference type="SUPFAM" id="SSF53098">
    <property type="entry name" value="Ribonuclease H-like"/>
    <property type="match status" value="1"/>
</dbReference>
<protein>
    <submittedName>
        <fullName evidence="3">Uncharacterized protein</fullName>
    </submittedName>
</protein>
<dbReference type="RefSeq" id="XP_014240095.1">
    <property type="nucleotide sequence ID" value="XM_014384609.2"/>
</dbReference>
<dbReference type="GO" id="GO:0005783">
    <property type="term" value="C:endoplasmic reticulum"/>
    <property type="evidence" value="ECO:0007669"/>
    <property type="project" value="TreeGrafter"/>
</dbReference>
<dbReference type="Gene3D" id="3.30.420.10">
    <property type="entry name" value="Ribonuclease H-like superfamily/Ribonuclease H"/>
    <property type="match status" value="2"/>
</dbReference>
<dbReference type="InterPro" id="IPR012337">
    <property type="entry name" value="RNaseH-like_sf"/>
</dbReference>
<dbReference type="EnsemblMetazoa" id="XM_014384609.2">
    <property type="protein sequence ID" value="XP_014240095.1"/>
    <property type="gene ID" value="LOC106661310"/>
</dbReference>
<dbReference type="GO" id="GO:1990432">
    <property type="term" value="P:siRNA 3'-end processing"/>
    <property type="evidence" value="ECO:0007669"/>
    <property type="project" value="TreeGrafter"/>
</dbReference>
<evidence type="ECO:0000313" key="3">
    <source>
        <dbReference type="EnsemblMetazoa" id="XP_014240094.1"/>
    </source>
</evidence>